<evidence type="ECO:0000256" key="1">
    <source>
        <dbReference type="SAM" id="MobiDB-lite"/>
    </source>
</evidence>
<reference evidence="3" key="1">
    <citation type="journal article" date="2014" name="Int. J. Syst. Evol. Microbiol.">
        <title>Complete genome sequence of Corynebacterium casei LMG S-19264T (=DSM 44701T), isolated from a smear-ripened cheese.</title>
        <authorList>
            <consortium name="US DOE Joint Genome Institute (JGI-PGF)"/>
            <person name="Walter F."/>
            <person name="Albersmeier A."/>
            <person name="Kalinowski J."/>
            <person name="Ruckert C."/>
        </authorList>
    </citation>
    <scope>NUCLEOTIDE SEQUENCE</scope>
    <source>
        <strain evidence="3">VKM Ac-1321</strain>
    </source>
</reference>
<comment type="caution">
    <text evidence="3">The sequence shown here is derived from an EMBL/GenBank/DDBJ whole genome shotgun (WGS) entry which is preliminary data.</text>
</comment>
<evidence type="ECO:0008006" key="5">
    <source>
        <dbReference type="Google" id="ProtNLM"/>
    </source>
</evidence>
<feature type="transmembrane region" description="Helical" evidence="2">
    <location>
        <begin position="139"/>
        <end position="159"/>
    </location>
</feature>
<feature type="transmembrane region" description="Helical" evidence="2">
    <location>
        <begin position="171"/>
        <end position="192"/>
    </location>
</feature>
<feature type="transmembrane region" description="Helical" evidence="2">
    <location>
        <begin position="198"/>
        <end position="223"/>
    </location>
</feature>
<feature type="transmembrane region" description="Helical" evidence="2">
    <location>
        <begin position="101"/>
        <end position="119"/>
    </location>
</feature>
<keyword evidence="2" id="KW-1133">Transmembrane helix</keyword>
<feature type="transmembrane region" description="Helical" evidence="2">
    <location>
        <begin position="53"/>
        <end position="80"/>
    </location>
</feature>
<keyword evidence="2" id="KW-0812">Transmembrane</keyword>
<evidence type="ECO:0000256" key="2">
    <source>
        <dbReference type="SAM" id="Phobius"/>
    </source>
</evidence>
<feature type="compositionally biased region" description="Basic and acidic residues" evidence="1">
    <location>
        <begin position="251"/>
        <end position="268"/>
    </location>
</feature>
<name>A0A9W6KD47_9ACTN</name>
<protein>
    <recommendedName>
        <fullName evidence="5">DMSO/TMAO reductase YedYZ heme-binding membrane subunit</fullName>
    </recommendedName>
</protein>
<proteinExistence type="predicted"/>
<evidence type="ECO:0000313" key="4">
    <source>
        <dbReference type="Proteomes" id="UP001143480"/>
    </source>
</evidence>
<gene>
    <name evidence="3" type="ORF">GCM10017581_016520</name>
</gene>
<organism evidence="3 4">
    <name type="scientific">Dactylosporangium matsuzakiense</name>
    <dbReference type="NCBI Taxonomy" id="53360"/>
    <lineage>
        <taxon>Bacteria</taxon>
        <taxon>Bacillati</taxon>
        <taxon>Actinomycetota</taxon>
        <taxon>Actinomycetes</taxon>
        <taxon>Micromonosporales</taxon>
        <taxon>Micromonosporaceae</taxon>
        <taxon>Dactylosporangium</taxon>
    </lineage>
</organism>
<dbReference type="Proteomes" id="UP001143480">
    <property type="component" value="Unassembled WGS sequence"/>
</dbReference>
<feature type="transmembrane region" description="Helical" evidence="2">
    <location>
        <begin position="26"/>
        <end position="47"/>
    </location>
</feature>
<feature type="compositionally biased region" description="Polar residues" evidence="1">
    <location>
        <begin position="290"/>
        <end position="299"/>
    </location>
</feature>
<dbReference type="AlphaFoldDB" id="A0A9W6KD47"/>
<accession>A0A9W6KD47</accession>
<reference evidence="3" key="2">
    <citation type="submission" date="2023-01" db="EMBL/GenBank/DDBJ databases">
        <authorList>
            <person name="Sun Q."/>
            <person name="Evtushenko L."/>
        </authorList>
    </citation>
    <scope>NUCLEOTIDE SEQUENCE</scope>
    <source>
        <strain evidence="3">VKM Ac-1321</strain>
    </source>
</reference>
<feature type="region of interest" description="Disordered" evidence="1">
    <location>
        <begin position="243"/>
        <end position="299"/>
    </location>
</feature>
<keyword evidence="4" id="KW-1185">Reference proteome</keyword>
<keyword evidence="2" id="KW-0472">Membrane</keyword>
<dbReference type="RefSeq" id="WP_261959803.1">
    <property type="nucleotide sequence ID" value="NZ_BAAAXA010000001.1"/>
</dbReference>
<sequence length="299" mass="32357">MRGRQAPEPRAIARSSRQRRAHGRRWPLLVAVACTGVLLTSATYTHVGRLATAYVFVVLHFYIGVVALVALSLTVMLGLASTDRILLKIGQRVLLQTVHRATAVLAVVALGVHIAVKVLEAHAAVADAVIPFFSQGRSLFIGFGTVAAYLMLLAYWSGLARSRFAGRVRPWVWRLLHASAYPSWMIAMLHGLNAGRQAATWVAVSYVICLVLVGLGLLVRVLARFGRYAIGVKPGPVIGASPYTAPMPRIESGRRPARTLDGRSRRGGDQLGSRPRLVAATAPRPRTGRSRSPQGWPNA</sequence>
<evidence type="ECO:0000313" key="3">
    <source>
        <dbReference type="EMBL" id="GLK99911.1"/>
    </source>
</evidence>
<dbReference type="EMBL" id="BSFP01000005">
    <property type="protein sequence ID" value="GLK99911.1"/>
    <property type="molecule type" value="Genomic_DNA"/>
</dbReference>